<dbReference type="Pfam" id="PF01527">
    <property type="entry name" value="HTH_Tnp_1"/>
    <property type="match status" value="1"/>
</dbReference>
<organism evidence="2 4">
    <name type="scientific">Erysipelothrix amsterdamensis</name>
    <dbReference type="NCBI Taxonomy" id="2929157"/>
    <lineage>
        <taxon>Bacteria</taxon>
        <taxon>Bacillati</taxon>
        <taxon>Bacillota</taxon>
        <taxon>Erysipelotrichia</taxon>
        <taxon>Erysipelotrichales</taxon>
        <taxon>Erysipelotrichaceae</taxon>
        <taxon>Erysipelothrix</taxon>
    </lineage>
</organism>
<name>A0AAU9VH06_9FIRM</name>
<accession>A0AAU9VH06</accession>
<dbReference type="EMBL" id="OW659477">
    <property type="protein sequence ID" value="CAH2762044.1"/>
    <property type="molecule type" value="Genomic_DNA"/>
</dbReference>
<dbReference type="GO" id="GO:0006313">
    <property type="term" value="P:DNA transposition"/>
    <property type="evidence" value="ECO:0007669"/>
    <property type="project" value="InterPro"/>
</dbReference>
<dbReference type="Gene3D" id="1.10.10.60">
    <property type="entry name" value="Homeodomain-like"/>
    <property type="match status" value="1"/>
</dbReference>
<evidence type="ECO:0000313" key="2">
    <source>
        <dbReference type="EMBL" id="CAH2762044.1"/>
    </source>
</evidence>
<evidence type="ECO:0000313" key="3">
    <source>
        <dbReference type="Proteomes" id="UP001154095"/>
    </source>
</evidence>
<reference evidence="2" key="1">
    <citation type="submission" date="2022-04" db="EMBL/GenBank/DDBJ databases">
        <authorList>
            <person name="Forde T."/>
        </authorList>
    </citation>
    <scope>NUCLEOTIDE SEQUENCE</scope>
    <source>
        <strain evidence="2">A18Y016a</strain>
        <strain evidence="1">A18Y020d</strain>
    </source>
</reference>
<dbReference type="Proteomes" id="UP001154095">
    <property type="component" value="Chromosome"/>
</dbReference>
<dbReference type="Proteomes" id="UP001154111">
    <property type="component" value="Chromosome"/>
</dbReference>
<dbReference type="InterPro" id="IPR009057">
    <property type="entry name" value="Homeodomain-like_sf"/>
</dbReference>
<gene>
    <name evidence="2" type="ORF">ERYAMS2_01010</name>
    <name evidence="1" type="ORF">ERYAMS_00717</name>
</gene>
<sequence>MTRRKRREYTQDFKRQMVQLYHNGKALSEIIQEYGLTASTFHKWITQDANSGSFKENDNLTVEQKNN</sequence>
<dbReference type="SUPFAM" id="SSF46689">
    <property type="entry name" value="Homeodomain-like"/>
    <property type="match status" value="1"/>
</dbReference>
<keyword evidence="3" id="KW-1185">Reference proteome</keyword>
<dbReference type="AlphaFoldDB" id="A0AAU9VH06"/>
<dbReference type="GO" id="GO:0004803">
    <property type="term" value="F:transposase activity"/>
    <property type="evidence" value="ECO:0007669"/>
    <property type="project" value="InterPro"/>
</dbReference>
<proteinExistence type="predicted"/>
<dbReference type="InterPro" id="IPR002514">
    <property type="entry name" value="Transposase_8"/>
</dbReference>
<evidence type="ECO:0000313" key="1">
    <source>
        <dbReference type="EMBL" id="CAH2762031.1"/>
    </source>
</evidence>
<protein>
    <submittedName>
        <fullName evidence="2">Transposase</fullName>
    </submittedName>
</protein>
<evidence type="ECO:0000313" key="4">
    <source>
        <dbReference type="Proteomes" id="UP001154111"/>
    </source>
</evidence>
<dbReference type="EMBL" id="OW659496">
    <property type="protein sequence ID" value="CAH2762031.1"/>
    <property type="molecule type" value="Genomic_DNA"/>
</dbReference>
<dbReference type="GO" id="GO:0003677">
    <property type="term" value="F:DNA binding"/>
    <property type="evidence" value="ECO:0007669"/>
    <property type="project" value="InterPro"/>
</dbReference>